<evidence type="ECO:0000313" key="2">
    <source>
        <dbReference type="Proteomes" id="UP000887578"/>
    </source>
</evidence>
<organism evidence="2 3">
    <name type="scientific">Panagrolaimus davidi</name>
    <dbReference type="NCBI Taxonomy" id="227884"/>
    <lineage>
        <taxon>Eukaryota</taxon>
        <taxon>Metazoa</taxon>
        <taxon>Ecdysozoa</taxon>
        <taxon>Nematoda</taxon>
        <taxon>Chromadorea</taxon>
        <taxon>Rhabditida</taxon>
        <taxon>Tylenchina</taxon>
        <taxon>Panagrolaimomorpha</taxon>
        <taxon>Panagrolaimoidea</taxon>
        <taxon>Panagrolaimidae</taxon>
        <taxon>Panagrolaimus</taxon>
    </lineage>
</organism>
<accession>A0A914QJJ1</accession>
<dbReference type="InterPro" id="IPR016187">
    <property type="entry name" value="CTDL_fold"/>
</dbReference>
<sequence>MCSLAEKKFFFLLFNSQAKKYVQGDEIWIGAVKYRDVTWNWTDNSNFDFTNWKTGDEKEDHDDCGVLQINYGYWLKDSCLNEKPFVCQTSSFETSSPPANPCKDKKWIYFEPTNSCYSISFVLNYNQSAAEDFCKTQGSHLVSLHSHEEAIFILDIESVLDYATWLGLKSDDQGVTWKWFDGTPTDYMPWLNGSPPNSPTQKTCVILIENENGEPFMTGDYCGGEQPFICKKPVPTSMNKNMFF</sequence>
<dbReference type="Gene3D" id="3.10.100.10">
    <property type="entry name" value="Mannose-Binding Protein A, subunit A"/>
    <property type="match status" value="2"/>
</dbReference>
<proteinExistence type="predicted"/>
<dbReference type="InterPro" id="IPR001304">
    <property type="entry name" value="C-type_lectin-like"/>
</dbReference>
<dbReference type="CDD" id="cd00037">
    <property type="entry name" value="CLECT"/>
    <property type="match status" value="1"/>
</dbReference>
<dbReference type="PROSITE" id="PS50041">
    <property type="entry name" value="C_TYPE_LECTIN_2"/>
    <property type="match status" value="2"/>
</dbReference>
<dbReference type="InterPro" id="IPR016186">
    <property type="entry name" value="C-type_lectin-like/link_sf"/>
</dbReference>
<keyword evidence="2" id="KW-1185">Reference proteome</keyword>
<reference evidence="3" key="1">
    <citation type="submission" date="2022-11" db="UniProtKB">
        <authorList>
            <consortium name="WormBaseParasite"/>
        </authorList>
    </citation>
    <scope>IDENTIFICATION</scope>
</reference>
<name>A0A914QJJ1_9BILA</name>
<dbReference type="InterPro" id="IPR050111">
    <property type="entry name" value="C-type_lectin/snaclec_domain"/>
</dbReference>
<dbReference type="SUPFAM" id="SSF56436">
    <property type="entry name" value="C-type lectin-like"/>
    <property type="match status" value="2"/>
</dbReference>
<dbReference type="Proteomes" id="UP000887578">
    <property type="component" value="Unplaced"/>
</dbReference>
<feature type="domain" description="C-type lectin" evidence="1">
    <location>
        <begin position="112"/>
        <end position="231"/>
    </location>
</feature>
<dbReference type="WBParaSite" id="PDA_v2.g3347.t1">
    <property type="protein sequence ID" value="PDA_v2.g3347.t1"/>
    <property type="gene ID" value="PDA_v2.g3347"/>
</dbReference>
<dbReference type="SMART" id="SM00034">
    <property type="entry name" value="CLECT"/>
    <property type="match status" value="2"/>
</dbReference>
<protein>
    <submittedName>
        <fullName evidence="3">C-type lectin domain-containing protein</fullName>
    </submittedName>
</protein>
<dbReference type="PANTHER" id="PTHR22803">
    <property type="entry name" value="MANNOSE, PHOSPHOLIPASE, LECTIN RECEPTOR RELATED"/>
    <property type="match status" value="1"/>
</dbReference>
<evidence type="ECO:0000313" key="3">
    <source>
        <dbReference type="WBParaSite" id="PDA_v2.g3347.t1"/>
    </source>
</evidence>
<evidence type="ECO:0000259" key="1">
    <source>
        <dbReference type="PROSITE" id="PS50041"/>
    </source>
</evidence>
<dbReference type="AlphaFoldDB" id="A0A914QJJ1"/>
<dbReference type="Pfam" id="PF00059">
    <property type="entry name" value="Lectin_C"/>
    <property type="match status" value="2"/>
</dbReference>
<feature type="domain" description="C-type lectin" evidence="1">
    <location>
        <begin position="1"/>
        <end position="88"/>
    </location>
</feature>